<gene>
    <name evidence="2" type="ORF">I6G34_05845</name>
    <name evidence="3" type="ORF">OSV15_00980</name>
</gene>
<dbReference type="EMBL" id="CP065720">
    <property type="protein sequence ID" value="QPT18884.1"/>
    <property type="molecule type" value="Genomic_DNA"/>
</dbReference>
<evidence type="ECO:0000313" key="2">
    <source>
        <dbReference type="EMBL" id="QPT18884.1"/>
    </source>
</evidence>
<sequence>MSENEPGRESIESIDQSGDAHEQNPETTSTQGEIAGGDESDVPGGAYNVPPGLAEEVSDEEALHDSSNTDPERGRG</sequence>
<evidence type="ECO:0000313" key="3">
    <source>
        <dbReference type="EMBL" id="WAE52793.1"/>
    </source>
</evidence>
<accession>A0AA47E2M2</accession>
<proteinExistence type="predicted"/>
<dbReference type="GeneID" id="75212813"/>
<reference evidence="3" key="2">
    <citation type="submission" date="2022-11" db="EMBL/GenBank/DDBJ databases">
        <title>Genomic of Pseudomonas TF18.</title>
        <authorList>
            <person name="Liu T."/>
        </authorList>
    </citation>
    <scope>NUCLEOTIDE SEQUENCE</scope>
    <source>
        <strain evidence="3">TF18</strain>
    </source>
</reference>
<dbReference type="AlphaFoldDB" id="A0AA47E2M2"/>
<dbReference type="EMBL" id="CP113257">
    <property type="protein sequence ID" value="WAE52793.1"/>
    <property type="molecule type" value="Genomic_DNA"/>
</dbReference>
<organism evidence="3 5">
    <name type="scientific">Stutzerimonas frequens</name>
    <dbReference type="NCBI Taxonomy" id="2968969"/>
    <lineage>
        <taxon>Bacteria</taxon>
        <taxon>Pseudomonadati</taxon>
        <taxon>Pseudomonadota</taxon>
        <taxon>Gammaproteobacteria</taxon>
        <taxon>Pseudomonadales</taxon>
        <taxon>Pseudomonadaceae</taxon>
        <taxon>Stutzerimonas</taxon>
    </lineage>
</organism>
<evidence type="ECO:0000313" key="4">
    <source>
        <dbReference type="Proteomes" id="UP000595058"/>
    </source>
</evidence>
<reference evidence="2 4" key="1">
    <citation type="submission" date="2020-12" db="EMBL/GenBank/DDBJ databases">
        <title>FDA dAtabase for Regulatory Grade micrObial Sequences (FDA-ARGOS): Supporting development and validation of Infectious Disease Dx tests.</title>
        <authorList>
            <person name="Sproer C."/>
            <person name="Gronow S."/>
            <person name="Severitt S."/>
            <person name="Schroder I."/>
            <person name="Tallon L."/>
            <person name="Sadzewicz L."/>
            <person name="Zhao X."/>
            <person name="Boylan J."/>
            <person name="Ott S."/>
            <person name="Bowen H."/>
            <person name="Vavikolanu K."/>
            <person name="Mehta A."/>
            <person name="Aluvathingal J."/>
            <person name="Nadendla S."/>
            <person name="Lowell S."/>
            <person name="Myers T."/>
            <person name="Yan Y."/>
            <person name="Sichtig H."/>
        </authorList>
    </citation>
    <scope>NUCLEOTIDE SEQUENCE [LARGE SCALE GENOMIC DNA]</scope>
    <source>
        <strain evidence="2 4">FDAARGOS_877</strain>
    </source>
</reference>
<name>A0AA47E2M2_9GAMM</name>
<evidence type="ECO:0000256" key="1">
    <source>
        <dbReference type="SAM" id="MobiDB-lite"/>
    </source>
</evidence>
<evidence type="ECO:0000313" key="5">
    <source>
        <dbReference type="Proteomes" id="UP001164632"/>
    </source>
</evidence>
<feature type="region of interest" description="Disordered" evidence="1">
    <location>
        <begin position="1"/>
        <end position="76"/>
    </location>
</feature>
<dbReference type="Proteomes" id="UP001164632">
    <property type="component" value="Chromosome"/>
</dbReference>
<dbReference type="Proteomes" id="UP000595058">
    <property type="component" value="Chromosome"/>
</dbReference>
<keyword evidence="4" id="KW-1185">Reference proteome</keyword>
<protein>
    <submittedName>
        <fullName evidence="3">Uncharacterized protein</fullName>
    </submittedName>
</protein>
<feature type="compositionally biased region" description="Basic and acidic residues" evidence="1">
    <location>
        <begin position="1"/>
        <end position="11"/>
    </location>
</feature>
<dbReference type="RefSeq" id="WP_102839246.1">
    <property type="nucleotide sequence ID" value="NZ_CP065720.1"/>
</dbReference>